<feature type="signal peptide" evidence="1">
    <location>
        <begin position="1"/>
        <end position="20"/>
    </location>
</feature>
<dbReference type="Gene3D" id="3.40.33.10">
    <property type="entry name" value="CAP"/>
    <property type="match status" value="1"/>
</dbReference>
<dbReference type="SUPFAM" id="SSF55797">
    <property type="entry name" value="PR-1-like"/>
    <property type="match status" value="1"/>
</dbReference>
<dbReference type="InterPro" id="IPR018244">
    <property type="entry name" value="Allrgn_V5/Tpx1_CS"/>
</dbReference>
<dbReference type="Pfam" id="PF00188">
    <property type="entry name" value="CAP"/>
    <property type="match status" value="1"/>
</dbReference>
<accession>A0A9P0MW93</accession>
<keyword evidence="4" id="KW-1185">Reference proteome</keyword>
<reference evidence="3" key="1">
    <citation type="submission" date="2022-01" db="EMBL/GenBank/DDBJ databases">
        <authorList>
            <person name="King R."/>
        </authorList>
    </citation>
    <scope>NUCLEOTIDE SEQUENCE</scope>
</reference>
<sequence length="249" mass="28708">MISVTFQLLFIIHIFRPSEQGCTLYKEESKLNCDLIKEILNEHNECREVIAAGKSKLDPGKDIWVLKWDDELAKVAQAYANKCLFTHNKGRPKGTGENLAWKRNSKKKRGDLKYMTHLWYEEINLYDPAGPLNITETGHFTQMIWADTKFVGCGVSFYEDGKHPNSPYQTLLVCNYKPPGNYPTPPYEKYDGTRCSRGVQSTVFPHLCAHDQEHADGKYVPCSGIKLQSTSILLFFFLLCRYYHHNLYL</sequence>
<dbReference type="InterPro" id="IPR001283">
    <property type="entry name" value="CRISP-related"/>
</dbReference>
<dbReference type="InterPro" id="IPR014044">
    <property type="entry name" value="CAP_dom"/>
</dbReference>
<proteinExistence type="predicted"/>
<dbReference type="Proteomes" id="UP001152798">
    <property type="component" value="Chromosome 7"/>
</dbReference>
<dbReference type="AlphaFoldDB" id="A0A9P0MW93"/>
<name>A0A9P0MW93_NEZVI</name>
<evidence type="ECO:0000313" key="3">
    <source>
        <dbReference type="EMBL" id="CAH1407364.1"/>
    </source>
</evidence>
<dbReference type="PRINTS" id="PR00837">
    <property type="entry name" value="V5TPXLIKE"/>
</dbReference>
<dbReference type="EMBL" id="OV725083">
    <property type="protein sequence ID" value="CAH1407364.1"/>
    <property type="molecule type" value="Genomic_DNA"/>
</dbReference>
<dbReference type="SMART" id="SM00198">
    <property type="entry name" value="SCP"/>
    <property type="match status" value="1"/>
</dbReference>
<dbReference type="PANTHER" id="PTHR10334">
    <property type="entry name" value="CYSTEINE-RICH SECRETORY PROTEIN-RELATED"/>
    <property type="match status" value="1"/>
</dbReference>
<feature type="domain" description="SCP" evidence="2">
    <location>
        <begin position="34"/>
        <end position="184"/>
    </location>
</feature>
<feature type="chain" id="PRO_5040269866" description="SCP domain-containing protein" evidence="1">
    <location>
        <begin position="21"/>
        <end position="249"/>
    </location>
</feature>
<dbReference type="CDD" id="cd05380">
    <property type="entry name" value="CAP_euk"/>
    <property type="match status" value="1"/>
</dbReference>
<dbReference type="InterPro" id="IPR035940">
    <property type="entry name" value="CAP_sf"/>
</dbReference>
<keyword evidence="1" id="KW-0732">Signal</keyword>
<protein>
    <recommendedName>
        <fullName evidence="2">SCP domain-containing protein</fullName>
    </recommendedName>
</protein>
<dbReference type="GO" id="GO:0005576">
    <property type="term" value="C:extracellular region"/>
    <property type="evidence" value="ECO:0007669"/>
    <property type="project" value="UniProtKB-SubCell"/>
</dbReference>
<dbReference type="PROSITE" id="PS01009">
    <property type="entry name" value="CRISP_1"/>
    <property type="match status" value="1"/>
</dbReference>
<evidence type="ECO:0000256" key="1">
    <source>
        <dbReference type="SAM" id="SignalP"/>
    </source>
</evidence>
<evidence type="ECO:0000313" key="4">
    <source>
        <dbReference type="Proteomes" id="UP001152798"/>
    </source>
</evidence>
<evidence type="ECO:0000259" key="2">
    <source>
        <dbReference type="SMART" id="SM00198"/>
    </source>
</evidence>
<dbReference type="OrthoDB" id="289431at2759"/>
<dbReference type="InterPro" id="IPR002413">
    <property type="entry name" value="V5_allergen-like"/>
</dbReference>
<organism evidence="3 4">
    <name type="scientific">Nezara viridula</name>
    <name type="common">Southern green stink bug</name>
    <name type="synonym">Cimex viridulus</name>
    <dbReference type="NCBI Taxonomy" id="85310"/>
    <lineage>
        <taxon>Eukaryota</taxon>
        <taxon>Metazoa</taxon>
        <taxon>Ecdysozoa</taxon>
        <taxon>Arthropoda</taxon>
        <taxon>Hexapoda</taxon>
        <taxon>Insecta</taxon>
        <taxon>Pterygota</taxon>
        <taxon>Neoptera</taxon>
        <taxon>Paraneoptera</taxon>
        <taxon>Hemiptera</taxon>
        <taxon>Heteroptera</taxon>
        <taxon>Panheteroptera</taxon>
        <taxon>Pentatomomorpha</taxon>
        <taxon>Pentatomoidea</taxon>
        <taxon>Pentatomidae</taxon>
        <taxon>Pentatominae</taxon>
        <taxon>Nezara</taxon>
    </lineage>
</organism>
<gene>
    <name evidence="3" type="ORF">NEZAVI_LOCUS15089</name>
</gene>
<dbReference type="PRINTS" id="PR00838">
    <property type="entry name" value="V5ALLERGEN"/>
</dbReference>
<dbReference type="PROSITE" id="PS01010">
    <property type="entry name" value="CRISP_2"/>
    <property type="match status" value="1"/>
</dbReference>